<reference evidence="1 2" key="1">
    <citation type="submission" date="2018-08" db="EMBL/GenBank/DDBJ databases">
        <title>Sequencing the genomes of 1000 actinobacteria strains.</title>
        <authorList>
            <person name="Klenk H.-P."/>
        </authorList>
    </citation>
    <scope>NUCLEOTIDE SEQUENCE [LARGE SCALE GENOMIC DNA]</scope>
    <source>
        <strain evidence="1 2">DSM 44099</strain>
    </source>
</reference>
<accession>A0A3E0A2J4</accession>
<dbReference type="AlphaFoldDB" id="A0A3E0A2J4"/>
<organism evidence="1 2">
    <name type="scientific">Asanoa ferruginea</name>
    <dbReference type="NCBI Taxonomy" id="53367"/>
    <lineage>
        <taxon>Bacteria</taxon>
        <taxon>Bacillati</taxon>
        <taxon>Actinomycetota</taxon>
        <taxon>Actinomycetes</taxon>
        <taxon>Micromonosporales</taxon>
        <taxon>Micromonosporaceae</taxon>
        <taxon>Asanoa</taxon>
    </lineage>
</organism>
<name>A0A3E0A2J4_9ACTN</name>
<protein>
    <submittedName>
        <fullName evidence="1">Uncharacterized protein</fullName>
    </submittedName>
</protein>
<evidence type="ECO:0000313" key="2">
    <source>
        <dbReference type="Proteomes" id="UP000256913"/>
    </source>
</evidence>
<gene>
    <name evidence="1" type="ORF">DFJ67_6555</name>
</gene>
<dbReference type="EMBL" id="QUMQ01000001">
    <property type="protein sequence ID" value="REG00501.1"/>
    <property type="molecule type" value="Genomic_DNA"/>
</dbReference>
<comment type="caution">
    <text evidence="1">The sequence shown here is derived from an EMBL/GenBank/DDBJ whole genome shotgun (WGS) entry which is preliminary data.</text>
</comment>
<keyword evidence="2" id="KW-1185">Reference proteome</keyword>
<proteinExistence type="predicted"/>
<evidence type="ECO:0000313" key="1">
    <source>
        <dbReference type="EMBL" id="REG00501.1"/>
    </source>
</evidence>
<sequence>MHRRPEPLRQEPGKTIFDNGPVVMHALTLSTSVPPDDLPYLREKSGVQVWNTPPGRQGMRWRIEVRDTGAVSVFRRTGVRLAHAPLRHPRDLWELGEWLVDREIDPEQLTSN</sequence>
<dbReference type="Proteomes" id="UP000256913">
    <property type="component" value="Unassembled WGS sequence"/>
</dbReference>